<protein>
    <submittedName>
        <fullName evidence="2">EF hand domain-containing protein</fullName>
    </submittedName>
</protein>
<evidence type="ECO:0000259" key="1">
    <source>
        <dbReference type="PROSITE" id="PS50222"/>
    </source>
</evidence>
<feature type="domain" description="EF-hand" evidence="1">
    <location>
        <begin position="2"/>
        <end position="37"/>
    </location>
</feature>
<accession>A0A370I465</accession>
<sequence>MATGHNYEAIFRVYDTDDSGYLDRDELAAMLREFGATTGTDQFMTDLDLDRNGKLTYSEFAKLCDHLFTSEK</sequence>
<dbReference type="EMBL" id="QQBC01000006">
    <property type="protein sequence ID" value="RDI65527.1"/>
    <property type="molecule type" value="Genomic_DNA"/>
</dbReference>
<dbReference type="STRING" id="1210086.GCA_001613105_02042"/>
<keyword evidence="3" id="KW-1185">Reference proteome</keyword>
<dbReference type="PROSITE" id="PS00018">
    <property type="entry name" value="EF_HAND_1"/>
    <property type="match status" value="2"/>
</dbReference>
<dbReference type="SMART" id="SM00054">
    <property type="entry name" value="EFh"/>
    <property type="match status" value="2"/>
</dbReference>
<dbReference type="Gene3D" id="1.10.238.10">
    <property type="entry name" value="EF-hand"/>
    <property type="match status" value="1"/>
</dbReference>
<dbReference type="InterPro" id="IPR002048">
    <property type="entry name" value="EF_hand_dom"/>
</dbReference>
<dbReference type="RefSeq" id="WP_067995364.1">
    <property type="nucleotide sequence ID" value="NZ_QQBC01000006.1"/>
</dbReference>
<evidence type="ECO:0000313" key="2">
    <source>
        <dbReference type="EMBL" id="RDI65527.1"/>
    </source>
</evidence>
<dbReference type="GO" id="GO:0005509">
    <property type="term" value="F:calcium ion binding"/>
    <property type="evidence" value="ECO:0007669"/>
    <property type="project" value="InterPro"/>
</dbReference>
<comment type="caution">
    <text evidence="2">The sequence shown here is derived from an EMBL/GenBank/DDBJ whole genome shotgun (WGS) entry which is preliminary data.</text>
</comment>
<dbReference type="PROSITE" id="PS50222">
    <property type="entry name" value="EF_HAND_2"/>
    <property type="match status" value="2"/>
</dbReference>
<dbReference type="AlphaFoldDB" id="A0A370I465"/>
<gene>
    <name evidence="2" type="ORF">DFR76_106399</name>
</gene>
<dbReference type="Proteomes" id="UP000254869">
    <property type="component" value="Unassembled WGS sequence"/>
</dbReference>
<name>A0A370I465_9NOCA</name>
<feature type="domain" description="EF-hand" evidence="1">
    <location>
        <begin position="41"/>
        <end position="70"/>
    </location>
</feature>
<dbReference type="Pfam" id="PF13499">
    <property type="entry name" value="EF-hand_7"/>
    <property type="match status" value="1"/>
</dbReference>
<dbReference type="InterPro" id="IPR011992">
    <property type="entry name" value="EF-hand-dom_pair"/>
</dbReference>
<reference evidence="2 3" key="1">
    <citation type="submission" date="2018-07" db="EMBL/GenBank/DDBJ databases">
        <title>Genomic Encyclopedia of Type Strains, Phase IV (KMG-IV): sequencing the most valuable type-strain genomes for metagenomic binning, comparative biology and taxonomic classification.</title>
        <authorList>
            <person name="Goeker M."/>
        </authorList>
    </citation>
    <scope>NUCLEOTIDE SEQUENCE [LARGE SCALE GENOMIC DNA]</scope>
    <source>
        <strain evidence="2 3">DSM 44290</strain>
    </source>
</reference>
<organism evidence="2 3">
    <name type="scientific">Nocardia pseudobrasiliensis</name>
    <dbReference type="NCBI Taxonomy" id="45979"/>
    <lineage>
        <taxon>Bacteria</taxon>
        <taxon>Bacillati</taxon>
        <taxon>Actinomycetota</taxon>
        <taxon>Actinomycetes</taxon>
        <taxon>Mycobacteriales</taxon>
        <taxon>Nocardiaceae</taxon>
        <taxon>Nocardia</taxon>
    </lineage>
</organism>
<dbReference type="SUPFAM" id="SSF47473">
    <property type="entry name" value="EF-hand"/>
    <property type="match status" value="1"/>
</dbReference>
<dbReference type="CDD" id="cd00051">
    <property type="entry name" value="EFh"/>
    <property type="match status" value="1"/>
</dbReference>
<proteinExistence type="predicted"/>
<evidence type="ECO:0000313" key="3">
    <source>
        <dbReference type="Proteomes" id="UP000254869"/>
    </source>
</evidence>
<dbReference type="InterPro" id="IPR018247">
    <property type="entry name" value="EF_Hand_1_Ca_BS"/>
</dbReference>